<keyword evidence="3" id="KW-1185">Reference proteome</keyword>
<feature type="region of interest" description="Disordered" evidence="1">
    <location>
        <begin position="328"/>
        <end position="347"/>
    </location>
</feature>
<feature type="compositionally biased region" description="Acidic residues" evidence="1">
    <location>
        <begin position="403"/>
        <end position="414"/>
    </location>
</feature>
<feature type="region of interest" description="Disordered" evidence="1">
    <location>
        <begin position="394"/>
        <end position="457"/>
    </location>
</feature>
<feature type="compositionally biased region" description="Acidic residues" evidence="1">
    <location>
        <begin position="438"/>
        <end position="457"/>
    </location>
</feature>
<feature type="region of interest" description="Disordered" evidence="1">
    <location>
        <begin position="473"/>
        <end position="492"/>
    </location>
</feature>
<feature type="compositionally biased region" description="Basic residues" evidence="1">
    <location>
        <begin position="328"/>
        <end position="337"/>
    </location>
</feature>
<accession>A0ABQ5EWQ6</accession>
<dbReference type="PANTHER" id="PTHR11439">
    <property type="entry name" value="GAG-POL-RELATED RETROTRANSPOSON"/>
    <property type="match status" value="1"/>
</dbReference>
<evidence type="ECO:0000313" key="2">
    <source>
        <dbReference type="EMBL" id="GJT55080.1"/>
    </source>
</evidence>
<evidence type="ECO:0000313" key="3">
    <source>
        <dbReference type="Proteomes" id="UP001151760"/>
    </source>
</evidence>
<evidence type="ECO:0000256" key="1">
    <source>
        <dbReference type="SAM" id="MobiDB-lite"/>
    </source>
</evidence>
<comment type="caution">
    <text evidence="2">The sequence shown here is derived from an EMBL/GenBank/DDBJ whole genome shotgun (WGS) entry which is preliminary data.</text>
</comment>
<name>A0ABQ5EWQ6_9ASTR</name>
<proteinExistence type="predicted"/>
<gene>
    <name evidence="2" type="ORF">Tco_0990134</name>
</gene>
<sequence length="604" mass="67886">MGLWYSKDIGMSLTAYADADHAGCQDTRSSTSGSAQFLGDKLVSWSSKKQKSTAISNSSVLLQQKCDCSMLQQRSTFKSQAHRCTLPFYKGVGGEWNCGTLLCSDGISTGLHLYQTLAKRKIQILDRKARYEKHVSGIAKTSDGGIGRVKLIYMNYLAYELYWNILSRNMNPIATQQVALDNALVPPEKRIKIERCNARIAFSKPQREETYQVTLEALKLSPCYPTFLITAEVPEIYMHQFWNTITKIRDTYAYSFKLDKKKCPVDTECNMLSAIHTDQMHQPWRTFAAIINRKTLCMVEPKKARKFKKVASPSRKLSPVLEAKLVKKTKRVKRPAKKSTTTPTTGVVIRDTPGVFVSKKKAPTKGDIGKGMELLFDVALLEAAQVKEALRKSKLETHKDGESKDEDGNSDADDNERTDSNNDDENPSFTLKDYDKDEHDEDYESNDDYENVYEEEDDDLYKDMDVRLLGVEHDKERKGDEEMTDADQNQSSSILSDFASKFLILENIPPTVDEVAFMMNVKIRQEESSTQAPSLFTVPETAILETATAHTITIPLTISMITPLPQLTTPSPAPTTIPTTTSIPALLDFSSLFGFDQRVSTLET</sequence>
<reference evidence="2" key="1">
    <citation type="journal article" date="2022" name="Int. J. Mol. Sci.">
        <title>Draft Genome of Tanacetum Coccineum: Genomic Comparison of Closely Related Tanacetum-Family Plants.</title>
        <authorList>
            <person name="Yamashiro T."/>
            <person name="Shiraishi A."/>
            <person name="Nakayama K."/>
            <person name="Satake H."/>
        </authorList>
    </citation>
    <scope>NUCLEOTIDE SEQUENCE</scope>
</reference>
<organism evidence="2 3">
    <name type="scientific">Tanacetum coccineum</name>
    <dbReference type="NCBI Taxonomy" id="301880"/>
    <lineage>
        <taxon>Eukaryota</taxon>
        <taxon>Viridiplantae</taxon>
        <taxon>Streptophyta</taxon>
        <taxon>Embryophyta</taxon>
        <taxon>Tracheophyta</taxon>
        <taxon>Spermatophyta</taxon>
        <taxon>Magnoliopsida</taxon>
        <taxon>eudicotyledons</taxon>
        <taxon>Gunneridae</taxon>
        <taxon>Pentapetalae</taxon>
        <taxon>asterids</taxon>
        <taxon>campanulids</taxon>
        <taxon>Asterales</taxon>
        <taxon>Asteraceae</taxon>
        <taxon>Asteroideae</taxon>
        <taxon>Anthemideae</taxon>
        <taxon>Anthemidinae</taxon>
        <taxon>Tanacetum</taxon>
    </lineage>
</organism>
<dbReference type="PANTHER" id="PTHR11439:SF509">
    <property type="entry name" value="RNA-DIRECTED DNA POLYMERASE"/>
    <property type="match status" value="1"/>
</dbReference>
<dbReference type="EMBL" id="BQNB010016727">
    <property type="protein sequence ID" value="GJT55080.1"/>
    <property type="molecule type" value="Genomic_DNA"/>
</dbReference>
<dbReference type="Proteomes" id="UP001151760">
    <property type="component" value="Unassembled WGS sequence"/>
</dbReference>
<reference evidence="2" key="2">
    <citation type="submission" date="2022-01" db="EMBL/GenBank/DDBJ databases">
        <authorList>
            <person name="Yamashiro T."/>
            <person name="Shiraishi A."/>
            <person name="Satake H."/>
            <person name="Nakayama K."/>
        </authorList>
    </citation>
    <scope>NUCLEOTIDE SEQUENCE</scope>
</reference>
<protein>
    <submittedName>
        <fullName evidence="2">Retrovirus-related pol polyprotein from transposon TNT 1-94</fullName>
    </submittedName>
</protein>